<proteinExistence type="predicted"/>
<dbReference type="EMBL" id="CAJVQC010028001">
    <property type="protein sequence ID" value="CAG8738270.1"/>
    <property type="molecule type" value="Genomic_DNA"/>
</dbReference>
<feature type="non-terminal residue" evidence="1">
    <location>
        <position position="1"/>
    </location>
</feature>
<gene>
    <name evidence="1" type="ORF">RPERSI_LOCUS12889</name>
</gene>
<reference evidence="1" key="1">
    <citation type="submission" date="2021-06" db="EMBL/GenBank/DDBJ databases">
        <authorList>
            <person name="Kallberg Y."/>
            <person name="Tangrot J."/>
            <person name="Rosling A."/>
        </authorList>
    </citation>
    <scope>NUCLEOTIDE SEQUENCE</scope>
    <source>
        <strain evidence="1">MA461A</strain>
    </source>
</reference>
<evidence type="ECO:0000313" key="2">
    <source>
        <dbReference type="Proteomes" id="UP000789920"/>
    </source>
</evidence>
<dbReference type="Proteomes" id="UP000789920">
    <property type="component" value="Unassembled WGS sequence"/>
</dbReference>
<comment type="caution">
    <text evidence="1">The sequence shown here is derived from an EMBL/GenBank/DDBJ whole genome shotgun (WGS) entry which is preliminary data.</text>
</comment>
<protein>
    <submittedName>
        <fullName evidence="1">10298_t:CDS:1</fullName>
    </submittedName>
</protein>
<sequence>YLLSTNSTTTKIVFAICSISFSRIVEHFYDNEPKKINTMISNYLNFHGFIVKKAEIENIKDNLKNILNELSEIEDQSEMKIDDIKKALNNIINENNFKRIDNIMNILNYQVKRLKKRLEENSLEIKTEEEIKKNNSLEIETEEKIKKIIV</sequence>
<accession>A0ACA9Q872</accession>
<keyword evidence="2" id="KW-1185">Reference proteome</keyword>
<name>A0ACA9Q872_9GLOM</name>
<organism evidence="1 2">
    <name type="scientific">Racocetra persica</name>
    <dbReference type="NCBI Taxonomy" id="160502"/>
    <lineage>
        <taxon>Eukaryota</taxon>
        <taxon>Fungi</taxon>
        <taxon>Fungi incertae sedis</taxon>
        <taxon>Mucoromycota</taxon>
        <taxon>Glomeromycotina</taxon>
        <taxon>Glomeromycetes</taxon>
        <taxon>Diversisporales</taxon>
        <taxon>Gigasporaceae</taxon>
        <taxon>Racocetra</taxon>
    </lineage>
</organism>
<evidence type="ECO:0000313" key="1">
    <source>
        <dbReference type="EMBL" id="CAG8738270.1"/>
    </source>
</evidence>